<keyword evidence="2" id="KW-0186">Copper</keyword>
<sequence>MATRTSIDTRPYSDKERLLRSETDSPTSDGFDNPTPPARSNPLTTIALLATLTLTLLLSILTTTHITHKSTHPFSIPSAPPPEICDHATARPAFHTLPLHRRHAYVRAVQRLTTLPSRLGLNTSLYDDFTYVHIQLTWKVHHVAISLPFHRYFVAVFEKVLKDEGGYDGVMPYWDWTVDAADPLSSAVFNSSSGFGRDGRAKDGCVDGLLGGKVANYSEAGYDPHCVTRVFDDDGDDGMLHNKAWSGDVVRNIMESSQTYDEFRERLENGPHRHLHWGIGGEMPSASSTNDPLFFLHHAQIDRLWWLWQQRNPEKRNAEFFGPIWVENEMLAESGAGILDGIKMLGLTQDVSVQQVMRTDTELLCYKYKMEL</sequence>
<evidence type="ECO:0000256" key="4">
    <source>
        <dbReference type="SAM" id="Phobius"/>
    </source>
</evidence>
<dbReference type="EMBL" id="JAVHJV010000013">
    <property type="protein sequence ID" value="KAK5938529.1"/>
    <property type="molecule type" value="Genomic_DNA"/>
</dbReference>
<dbReference type="PANTHER" id="PTHR11474:SF126">
    <property type="entry name" value="TYROSINASE-LIKE PROTEIN TYR-1-RELATED"/>
    <property type="match status" value="1"/>
</dbReference>
<dbReference type="GeneID" id="90002949"/>
<dbReference type="InterPro" id="IPR008922">
    <property type="entry name" value="Di-copper_centre_dom_sf"/>
</dbReference>
<dbReference type="RefSeq" id="XP_064726619.1">
    <property type="nucleotide sequence ID" value="XM_064877894.1"/>
</dbReference>
<dbReference type="SUPFAM" id="SSF48056">
    <property type="entry name" value="Di-copper centre-containing domain"/>
    <property type="match status" value="1"/>
</dbReference>
<evidence type="ECO:0000256" key="1">
    <source>
        <dbReference type="ARBA" id="ARBA00022723"/>
    </source>
</evidence>
<dbReference type="InterPro" id="IPR050316">
    <property type="entry name" value="Tyrosinase/Hemocyanin"/>
</dbReference>
<evidence type="ECO:0000256" key="3">
    <source>
        <dbReference type="SAM" id="MobiDB-lite"/>
    </source>
</evidence>
<keyword evidence="7" id="KW-1185">Reference proteome</keyword>
<name>A0ABR0REJ7_9EURO</name>
<feature type="compositionally biased region" description="Basic and acidic residues" evidence="3">
    <location>
        <begin position="11"/>
        <end position="23"/>
    </location>
</feature>
<protein>
    <recommendedName>
        <fullName evidence="5">Tyrosinase copper-binding domain-containing protein</fullName>
    </recommendedName>
</protein>
<accession>A0ABR0REJ7</accession>
<evidence type="ECO:0000259" key="5">
    <source>
        <dbReference type="PROSITE" id="PS00498"/>
    </source>
</evidence>
<evidence type="ECO:0000256" key="2">
    <source>
        <dbReference type="ARBA" id="ARBA00023008"/>
    </source>
</evidence>
<dbReference type="Pfam" id="PF00264">
    <property type="entry name" value="Tyrosinase"/>
    <property type="match status" value="1"/>
</dbReference>
<evidence type="ECO:0000313" key="7">
    <source>
        <dbReference type="Proteomes" id="UP001334248"/>
    </source>
</evidence>
<comment type="caution">
    <text evidence="6">The sequence shown here is derived from an EMBL/GenBank/DDBJ whole genome shotgun (WGS) entry which is preliminary data.</text>
</comment>
<dbReference type="InterPro" id="IPR002227">
    <property type="entry name" value="Tyrosinase_Cu-bd"/>
</dbReference>
<keyword evidence="4" id="KW-1133">Transmembrane helix</keyword>
<dbReference type="PANTHER" id="PTHR11474">
    <property type="entry name" value="TYROSINASE FAMILY MEMBER"/>
    <property type="match status" value="1"/>
</dbReference>
<keyword evidence="4" id="KW-0812">Transmembrane</keyword>
<dbReference type="Proteomes" id="UP001334248">
    <property type="component" value="Unassembled WGS sequence"/>
</dbReference>
<keyword evidence="4" id="KW-0472">Membrane</keyword>
<dbReference type="Gene3D" id="1.10.1280.10">
    <property type="entry name" value="Di-copper center containing domain from catechol oxidase"/>
    <property type="match status" value="1"/>
</dbReference>
<feature type="domain" description="Tyrosinase copper-binding" evidence="5">
    <location>
        <begin position="291"/>
        <end position="302"/>
    </location>
</feature>
<dbReference type="PROSITE" id="PS00498">
    <property type="entry name" value="TYROSINASE_2"/>
    <property type="match status" value="1"/>
</dbReference>
<feature type="region of interest" description="Disordered" evidence="3">
    <location>
        <begin position="1"/>
        <end position="40"/>
    </location>
</feature>
<proteinExistence type="predicted"/>
<organism evidence="6 7">
    <name type="scientific">Knufia obscura</name>
    <dbReference type="NCBI Taxonomy" id="1635080"/>
    <lineage>
        <taxon>Eukaryota</taxon>
        <taxon>Fungi</taxon>
        <taxon>Dikarya</taxon>
        <taxon>Ascomycota</taxon>
        <taxon>Pezizomycotina</taxon>
        <taxon>Eurotiomycetes</taxon>
        <taxon>Chaetothyriomycetidae</taxon>
        <taxon>Chaetothyriales</taxon>
        <taxon>Trichomeriaceae</taxon>
        <taxon>Knufia</taxon>
    </lineage>
</organism>
<dbReference type="PRINTS" id="PR00092">
    <property type="entry name" value="TYROSINASE"/>
</dbReference>
<keyword evidence="1" id="KW-0479">Metal-binding</keyword>
<evidence type="ECO:0000313" key="6">
    <source>
        <dbReference type="EMBL" id="KAK5938529.1"/>
    </source>
</evidence>
<reference evidence="6 7" key="1">
    <citation type="journal article" date="2023" name="Res Sq">
        <title>Genomic and morphological characterization of Knufia obscura isolated from the Mars 2020 spacecraft assembly facility.</title>
        <authorList>
            <person name="Chander A.M."/>
            <person name="Teixeira M.M."/>
            <person name="Singh N.K."/>
            <person name="Williams M.P."/>
            <person name="Parker C.W."/>
            <person name="Leo P."/>
            <person name="Stajich J.E."/>
            <person name="Torok T."/>
            <person name="Tighe S."/>
            <person name="Mason C.E."/>
            <person name="Venkateswaran K."/>
        </authorList>
    </citation>
    <scope>NUCLEOTIDE SEQUENCE [LARGE SCALE GENOMIC DNA]</scope>
    <source>
        <strain evidence="6 7">CCFEE 5817</strain>
    </source>
</reference>
<feature type="transmembrane region" description="Helical" evidence="4">
    <location>
        <begin position="43"/>
        <end position="61"/>
    </location>
</feature>
<gene>
    <name evidence="6" type="ORF">PMZ80_009500</name>
</gene>